<feature type="binding site" evidence="9">
    <location>
        <begin position="97"/>
        <end position="101"/>
    </location>
    <ligand>
        <name>NAD(+)</name>
        <dbReference type="ChEBI" id="CHEBI:57540"/>
    </ligand>
</feature>
<keyword evidence="1 8" id="KW-0479">Metal-binding</keyword>
<dbReference type="EMBL" id="JAAPAP010000003">
    <property type="protein sequence ID" value="NHN76645.1"/>
    <property type="molecule type" value="Genomic_DNA"/>
</dbReference>
<dbReference type="GO" id="GO:0008888">
    <property type="term" value="F:glycerol dehydrogenase (NAD+) activity"/>
    <property type="evidence" value="ECO:0007669"/>
    <property type="project" value="UniProtKB-EC"/>
</dbReference>
<accession>A0AA43Z496</accession>
<dbReference type="GO" id="GO:0046872">
    <property type="term" value="F:metal ion binding"/>
    <property type="evidence" value="ECO:0007669"/>
    <property type="project" value="UniProtKB-KW"/>
</dbReference>
<proteinExistence type="predicted"/>
<evidence type="ECO:0000256" key="8">
    <source>
        <dbReference type="PIRSR" id="PIRSR000112-1"/>
    </source>
</evidence>
<dbReference type="InterPro" id="IPR016205">
    <property type="entry name" value="Glycerol_DH"/>
</dbReference>
<evidence type="ECO:0000256" key="5">
    <source>
        <dbReference type="ARBA" id="ARBA00039147"/>
    </source>
</evidence>
<feature type="binding site" evidence="9">
    <location>
        <position position="134"/>
    </location>
    <ligand>
        <name>NAD(+)</name>
        <dbReference type="ChEBI" id="CHEBI:57540"/>
    </ligand>
</feature>
<comment type="pathway">
    <text evidence="4">Polyol metabolism; glycerol fermentation; glycerone phosphate from glycerol (oxidative route): step 1/2.</text>
</comment>
<name>A0AA43Z496_9GAMM</name>
<keyword evidence="2" id="KW-0560">Oxidoreductase</keyword>
<evidence type="ECO:0000256" key="7">
    <source>
        <dbReference type="ARBA" id="ARBA00049006"/>
    </source>
</evidence>
<evidence type="ECO:0000256" key="4">
    <source>
        <dbReference type="ARBA" id="ARBA00037918"/>
    </source>
</evidence>
<dbReference type="Pfam" id="PF00465">
    <property type="entry name" value="Fe-ADH"/>
    <property type="match status" value="1"/>
</dbReference>
<dbReference type="PANTHER" id="PTHR43616:SF5">
    <property type="entry name" value="GLYCEROL DEHYDROGENASE 1"/>
    <property type="match status" value="1"/>
</dbReference>
<dbReference type="AlphaFoldDB" id="A0AA43Z496"/>
<dbReference type="CDD" id="cd08170">
    <property type="entry name" value="GlyDH"/>
    <property type="match status" value="1"/>
</dbReference>
<evidence type="ECO:0000256" key="6">
    <source>
        <dbReference type="ARBA" id="ARBA00040132"/>
    </source>
</evidence>
<keyword evidence="8" id="KW-0862">Zinc</keyword>
<evidence type="ECO:0000256" key="9">
    <source>
        <dbReference type="PIRSR" id="PIRSR000112-3"/>
    </source>
</evidence>
<dbReference type="PIRSF" id="PIRSF000112">
    <property type="entry name" value="Glycerol_dehydrogenase"/>
    <property type="match status" value="1"/>
</dbReference>
<dbReference type="NCBIfam" id="NF006941">
    <property type="entry name" value="PRK09423.1"/>
    <property type="match status" value="1"/>
</dbReference>
<comment type="caution">
    <text evidence="11">The sequence shown here is derived from an EMBL/GenBank/DDBJ whole genome shotgun (WGS) entry which is preliminary data.</text>
</comment>
<dbReference type="InterPro" id="IPR001670">
    <property type="entry name" value="ADH_Fe/GldA"/>
</dbReference>
<evidence type="ECO:0000313" key="11">
    <source>
        <dbReference type="EMBL" id="NHN76645.1"/>
    </source>
</evidence>
<feature type="binding site" evidence="8">
    <location>
        <position position="274"/>
    </location>
    <ligand>
        <name>glycerol</name>
        <dbReference type="ChEBI" id="CHEBI:17754"/>
    </ligand>
</feature>
<evidence type="ECO:0000256" key="2">
    <source>
        <dbReference type="ARBA" id="ARBA00023002"/>
    </source>
</evidence>
<dbReference type="Gene3D" id="1.20.1090.10">
    <property type="entry name" value="Dehydroquinate synthase-like - alpha domain"/>
    <property type="match status" value="1"/>
</dbReference>
<feature type="binding site" evidence="9">
    <location>
        <position position="128"/>
    </location>
    <ligand>
        <name>NAD(+)</name>
        <dbReference type="ChEBI" id="CHEBI:57540"/>
    </ligand>
</feature>
<comment type="catalytic activity">
    <reaction evidence="7">
        <text>glycerol + NAD(+) = dihydroxyacetone + NADH + H(+)</text>
        <dbReference type="Rhea" id="RHEA:13769"/>
        <dbReference type="ChEBI" id="CHEBI:15378"/>
        <dbReference type="ChEBI" id="CHEBI:16016"/>
        <dbReference type="ChEBI" id="CHEBI:17754"/>
        <dbReference type="ChEBI" id="CHEBI:57540"/>
        <dbReference type="ChEBI" id="CHEBI:57945"/>
        <dbReference type="EC" id="1.1.1.6"/>
    </reaction>
</comment>
<gene>
    <name evidence="11" type="ORF">HA520_04995</name>
</gene>
<evidence type="ECO:0000313" key="12">
    <source>
        <dbReference type="Proteomes" id="UP000736384"/>
    </source>
</evidence>
<feature type="binding site" evidence="9">
    <location>
        <begin position="119"/>
        <end position="122"/>
    </location>
    <ligand>
        <name>NAD(+)</name>
        <dbReference type="ChEBI" id="CHEBI:57540"/>
    </ligand>
</feature>
<feature type="binding site" evidence="8">
    <location>
        <position position="257"/>
    </location>
    <ligand>
        <name>glycerol</name>
        <dbReference type="ChEBI" id="CHEBI:17754"/>
    </ligand>
</feature>
<keyword evidence="3 9" id="KW-0520">NAD</keyword>
<evidence type="ECO:0000256" key="1">
    <source>
        <dbReference type="ARBA" id="ARBA00022723"/>
    </source>
</evidence>
<evidence type="ECO:0000259" key="10">
    <source>
        <dbReference type="Pfam" id="PF00465"/>
    </source>
</evidence>
<dbReference type="PANTHER" id="PTHR43616">
    <property type="entry name" value="GLYCEROL DEHYDROGENASE"/>
    <property type="match status" value="1"/>
</dbReference>
<dbReference type="Gene3D" id="3.40.50.1970">
    <property type="match status" value="1"/>
</dbReference>
<sequence>MMPNGAISIRPPGKFFMGKGLLAELGSYAQAFGSRAYVLCDKFILERAIAEAGPSFEARGTAVFGKFQHECTRVEINRNRELARSVKAELIVGIGGGKTLDTAKAVACHERLPVLTVPTTASSDAACTARALIYTLNSEFDRCMLLPGGPDVVLADTGILAAAPARLFVAGIGKALATYFEVRACYRARAERAAPSRAARSALASARLCLDSLLENAVQARLDVERQRSSRAVEAVLEATVYLSGVSADGGGRAAAHAIHNGMLAVPALQHARHGEKMAFALLAQLVLEQAPDEEIATVLDFIQAVGLPLTLQDLGVKAFAEAQWRRVAERACERRDSMGSMPFAVAPDDVYRAIREADALAAAHRQAATGQAPLAALA</sequence>
<dbReference type="SUPFAM" id="SSF56796">
    <property type="entry name" value="Dehydroquinate synthase-like"/>
    <property type="match status" value="1"/>
</dbReference>
<protein>
    <recommendedName>
        <fullName evidence="6">Glycerol dehydrogenase</fullName>
        <ecNumber evidence="5">1.1.1.6</ecNumber>
    </recommendedName>
</protein>
<evidence type="ECO:0000256" key="3">
    <source>
        <dbReference type="ARBA" id="ARBA00023027"/>
    </source>
</evidence>
<organism evidence="11 12">
    <name type="scientific">Azotobacter chroococcum</name>
    <dbReference type="NCBI Taxonomy" id="353"/>
    <lineage>
        <taxon>Bacteria</taxon>
        <taxon>Pseudomonadati</taxon>
        <taxon>Pseudomonadota</taxon>
        <taxon>Gammaproteobacteria</taxon>
        <taxon>Pseudomonadales</taxon>
        <taxon>Pseudomonadaceae</taxon>
        <taxon>Azotobacter</taxon>
    </lineage>
</organism>
<feature type="domain" description="Alcohol dehydrogenase iron-type/glycerol dehydrogenase GldA" evidence="10">
    <location>
        <begin position="12"/>
        <end position="156"/>
    </location>
</feature>
<comment type="cofactor">
    <cofactor evidence="8">
        <name>Zn(2+)</name>
        <dbReference type="ChEBI" id="CHEBI:29105"/>
    </cofactor>
    <text evidence="8">Binds 1 zinc ion per subunit.</text>
</comment>
<dbReference type="EC" id="1.1.1.6" evidence="5"/>
<dbReference type="Proteomes" id="UP000736384">
    <property type="component" value="Unassembled WGS sequence"/>
</dbReference>
<reference evidence="11" key="1">
    <citation type="submission" date="2020-03" db="EMBL/GenBank/DDBJ databases">
        <title>Genome assembly of Azotobacter chroococcum W5.</title>
        <authorList>
            <person name="Kannepalli A."/>
        </authorList>
    </citation>
    <scope>NUCLEOTIDE SEQUENCE</scope>
    <source>
        <strain evidence="11">W5</strain>
    </source>
</reference>